<sequence>MTGSAGNGRVGRQPAKSGNKRSRTGMPLSPQEEELRRLRAQWNLARAREAERRRNGPDAAPVRAEKSSSRPRPGR</sequence>
<gene>
    <name evidence="2" type="ORF">BU52_28515</name>
</gene>
<feature type="region of interest" description="Disordered" evidence="1">
    <location>
        <begin position="1"/>
        <end position="75"/>
    </location>
</feature>
<dbReference type="Proteomes" id="UP000028341">
    <property type="component" value="Unassembled WGS sequence"/>
</dbReference>
<dbReference type="RefSeq" id="WP_037939520.1">
    <property type="nucleotide sequence ID" value="NZ_JBFADL010000001.1"/>
</dbReference>
<dbReference type="EMBL" id="JFCB01000034">
    <property type="protein sequence ID" value="KES03783.1"/>
    <property type="molecule type" value="Genomic_DNA"/>
</dbReference>
<evidence type="ECO:0000256" key="1">
    <source>
        <dbReference type="SAM" id="MobiDB-lite"/>
    </source>
</evidence>
<feature type="compositionally biased region" description="Basic and acidic residues" evidence="1">
    <location>
        <begin position="46"/>
        <end position="56"/>
    </location>
</feature>
<dbReference type="AlphaFoldDB" id="A0A081XJR0"/>
<evidence type="ECO:0000313" key="2">
    <source>
        <dbReference type="EMBL" id="KES03783.1"/>
    </source>
</evidence>
<proteinExistence type="predicted"/>
<protein>
    <submittedName>
        <fullName evidence="2">Uncharacterized protein</fullName>
    </submittedName>
</protein>
<keyword evidence="3" id="KW-1185">Reference proteome</keyword>
<organism evidence="2 3">
    <name type="scientific">Streptomyces toyocaensis</name>
    <dbReference type="NCBI Taxonomy" id="55952"/>
    <lineage>
        <taxon>Bacteria</taxon>
        <taxon>Bacillati</taxon>
        <taxon>Actinomycetota</taxon>
        <taxon>Actinomycetes</taxon>
        <taxon>Kitasatosporales</taxon>
        <taxon>Streptomycetaceae</taxon>
        <taxon>Streptomyces</taxon>
    </lineage>
</organism>
<accession>A0A081XJR0</accession>
<reference evidence="2 3" key="1">
    <citation type="submission" date="2014-02" db="EMBL/GenBank/DDBJ databases">
        <title>The genome announcement of Streptomyces toyocaensis NRRL15009.</title>
        <authorList>
            <person name="Hong H.-J."/>
            <person name="Kwun M.J."/>
        </authorList>
    </citation>
    <scope>NUCLEOTIDE SEQUENCE [LARGE SCALE GENOMIC DNA]</scope>
    <source>
        <strain evidence="2 3">NRRL 15009</strain>
    </source>
</reference>
<comment type="caution">
    <text evidence="2">The sequence shown here is derived from an EMBL/GenBank/DDBJ whole genome shotgun (WGS) entry which is preliminary data.</text>
</comment>
<evidence type="ECO:0000313" key="3">
    <source>
        <dbReference type="Proteomes" id="UP000028341"/>
    </source>
</evidence>
<name>A0A081XJR0_STRTO</name>